<evidence type="ECO:0000313" key="1">
    <source>
        <dbReference type="EMBL" id="CAB0005230.1"/>
    </source>
</evidence>
<name>A0A6H5GPZ5_9HEMI</name>
<sequence>MKVARAVLAFVGQSWTSYLLAIPKNSQNFPIACLEFLCRQQLPVRDCPGLECPNRPSRGTRLY</sequence>
<dbReference type="EMBL" id="CADCXU010016018">
    <property type="protein sequence ID" value="CAB0005230.1"/>
    <property type="molecule type" value="Genomic_DNA"/>
</dbReference>
<organism evidence="1 2">
    <name type="scientific">Nesidiocoris tenuis</name>
    <dbReference type="NCBI Taxonomy" id="355587"/>
    <lineage>
        <taxon>Eukaryota</taxon>
        <taxon>Metazoa</taxon>
        <taxon>Ecdysozoa</taxon>
        <taxon>Arthropoda</taxon>
        <taxon>Hexapoda</taxon>
        <taxon>Insecta</taxon>
        <taxon>Pterygota</taxon>
        <taxon>Neoptera</taxon>
        <taxon>Paraneoptera</taxon>
        <taxon>Hemiptera</taxon>
        <taxon>Heteroptera</taxon>
        <taxon>Panheteroptera</taxon>
        <taxon>Cimicomorpha</taxon>
        <taxon>Miridae</taxon>
        <taxon>Dicyphina</taxon>
        <taxon>Nesidiocoris</taxon>
    </lineage>
</organism>
<protein>
    <submittedName>
        <fullName evidence="1">Uncharacterized protein</fullName>
    </submittedName>
</protein>
<proteinExistence type="predicted"/>
<dbReference type="Proteomes" id="UP000479000">
    <property type="component" value="Unassembled WGS sequence"/>
</dbReference>
<gene>
    <name evidence="1" type="ORF">NTEN_LOCUS10707</name>
</gene>
<dbReference type="AlphaFoldDB" id="A0A6H5GPZ5"/>
<feature type="non-terminal residue" evidence="1">
    <location>
        <position position="63"/>
    </location>
</feature>
<reference evidence="1 2" key="1">
    <citation type="submission" date="2020-02" db="EMBL/GenBank/DDBJ databases">
        <authorList>
            <person name="Ferguson B K."/>
        </authorList>
    </citation>
    <scope>NUCLEOTIDE SEQUENCE [LARGE SCALE GENOMIC DNA]</scope>
</reference>
<keyword evidence="2" id="KW-1185">Reference proteome</keyword>
<accession>A0A6H5GPZ5</accession>
<evidence type="ECO:0000313" key="2">
    <source>
        <dbReference type="Proteomes" id="UP000479000"/>
    </source>
</evidence>